<dbReference type="InterPro" id="IPR012677">
    <property type="entry name" value="Nucleotide-bd_a/b_plait_sf"/>
</dbReference>
<feature type="region of interest" description="Disordered" evidence="17">
    <location>
        <begin position="504"/>
        <end position="550"/>
    </location>
</feature>
<comment type="function">
    <text evidence="16">Catalytic component of the COMPASS (Set1C) complex that specifically mono-, di- and trimethylates histone H3 to form H3K4me1/2/3. COMPASS recognizes ubiquitinated H2B on one face of the nucleosome which stimulates the methylation of H3 on the opposing face.</text>
</comment>
<feature type="domain" description="SET" evidence="18">
    <location>
        <begin position="1057"/>
        <end position="1174"/>
    </location>
</feature>
<evidence type="ECO:0000256" key="15">
    <source>
        <dbReference type="ARBA" id="ARBA00049129"/>
    </source>
</evidence>
<dbReference type="Pfam" id="PF00856">
    <property type="entry name" value="SET"/>
    <property type="match status" value="1"/>
</dbReference>
<evidence type="ECO:0000313" key="20">
    <source>
        <dbReference type="EMBL" id="KKA26062.1"/>
    </source>
</evidence>
<keyword evidence="7 16" id="KW-0808">Transferase</keyword>
<feature type="region of interest" description="Disordered" evidence="17">
    <location>
        <begin position="803"/>
        <end position="822"/>
    </location>
</feature>
<reference evidence="20 21" key="1">
    <citation type="submission" date="2015-03" db="EMBL/GenBank/DDBJ databases">
        <authorList>
            <person name="Radwan O."/>
            <person name="Al-Naeli F.A."/>
            <person name="Rendon G.A."/>
            <person name="Fields C."/>
        </authorList>
    </citation>
    <scope>NUCLEOTIDE SEQUENCE [LARGE SCALE GENOMIC DNA]</scope>
    <source>
        <strain evidence="20">CR-DP1</strain>
    </source>
</reference>
<dbReference type="PROSITE" id="PS50868">
    <property type="entry name" value="POST_SET"/>
    <property type="match status" value="1"/>
</dbReference>
<dbReference type="InterPro" id="IPR017111">
    <property type="entry name" value="Set1_fungi"/>
</dbReference>
<dbReference type="AlphaFoldDB" id="A0A0F4Z6C4"/>
<evidence type="ECO:0000256" key="12">
    <source>
        <dbReference type="ARBA" id="ARBA00044515"/>
    </source>
</evidence>
<comment type="subunit">
    <text evidence="12">Component of the Set1C/COMPASS complex.</text>
</comment>
<feature type="compositionally biased region" description="Basic and acidic residues" evidence="17">
    <location>
        <begin position="18"/>
        <end position="31"/>
    </location>
</feature>
<keyword evidence="21" id="KW-1185">Reference proteome</keyword>
<dbReference type="Proteomes" id="UP000033483">
    <property type="component" value="Unassembled WGS sequence"/>
</dbReference>
<comment type="catalytic activity">
    <reaction evidence="15">
        <text>N(6),N(6)-dimethyl-L-lysyl(4)-[histone H3] + S-adenosyl-L-methionine = N(6),N(6),N(6)-trimethyl-L-lysyl(4)-[histone H3] + S-adenosyl-L-homocysteine + H(+)</text>
        <dbReference type="Rhea" id="RHEA:60272"/>
        <dbReference type="Rhea" id="RHEA-COMP:15537"/>
        <dbReference type="Rhea" id="RHEA-COMP:15540"/>
        <dbReference type="ChEBI" id="CHEBI:15378"/>
        <dbReference type="ChEBI" id="CHEBI:57856"/>
        <dbReference type="ChEBI" id="CHEBI:59789"/>
        <dbReference type="ChEBI" id="CHEBI:61961"/>
        <dbReference type="ChEBI" id="CHEBI:61976"/>
    </reaction>
</comment>
<evidence type="ECO:0000313" key="21">
    <source>
        <dbReference type="Proteomes" id="UP000033483"/>
    </source>
</evidence>
<organism evidence="20 21">
    <name type="scientific">Thielaviopsis punctulata</name>
    <dbReference type="NCBI Taxonomy" id="72032"/>
    <lineage>
        <taxon>Eukaryota</taxon>
        <taxon>Fungi</taxon>
        <taxon>Dikarya</taxon>
        <taxon>Ascomycota</taxon>
        <taxon>Pezizomycotina</taxon>
        <taxon>Sordariomycetes</taxon>
        <taxon>Hypocreomycetidae</taxon>
        <taxon>Microascales</taxon>
        <taxon>Ceratocystidaceae</taxon>
        <taxon>Thielaviopsis</taxon>
    </lineage>
</organism>
<dbReference type="GO" id="GO:0048188">
    <property type="term" value="C:Set1C/COMPASS complex"/>
    <property type="evidence" value="ECO:0007669"/>
    <property type="project" value="InterPro"/>
</dbReference>
<dbReference type="PROSITE" id="PS50280">
    <property type="entry name" value="SET"/>
    <property type="match status" value="1"/>
</dbReference>
<dbReference type="CDD" id="cd20072">
    <property type="entry name" value="SET_SET1"/>
    <property type="match status" value="1"/>
</dbReference>
<proteinExistence type="predicted"/>
<feature type="region of interest" description="Disordered" evidence="17">
    <location>
        <begin position="1"/>
        <end position="142"/>
    </location>
</feature>
<dbReference type="InterPro" id="IPR001214">
    <property type="entry name" value="SET_dom"/>
</dbReference>
<dbReference type="InterPro" id="IPR035979">
    <property type="entry name" value="RBD_domain_sf"/>
</dbReference>
<evidence type="ECO:0000259" key="18">
    <source>
        <dbReference type="PROSITE" id="PS50280"/>
    </source>
</evidence>
<dbReference type="InterPro" id="IPR024657">
    <property type="entry name" value="COMPASS_Set1_N-SET"/>
</dbReference>
<protein>
    <recommendedName>
        <fullName evidence="4 16">Histone-lysine N-methyltransferase, H3 lysine-4 specific</fullName>
        <ecNumber evidence="3 16">2.1.1.354</ecNumber>
    </recommendedName>
</protein>
<dbReference type="Pfam" id="PF11764">
    <property type="entry name" value="N-SET"/>
    <property type="match status" value="1"/>
</dbReference>
<dbReference type="EC" id="2.1.1.354" evidence="3 16"/>
<dbReference type="PANTHER" id="PTHR45814:SF2">
    <property type="entry name" value="HISTONE-LYSINE N-METHYLTRANSFERASE SETD1"/>
    <property type="match status" value="1"/>
</dbReference>
<dbReference type="GO" id="GO:0003676">
    <property type="term" value="F:nucleic acid binding"/>
    <property type="evidence" value="ECO:0007669"/>
    <property type="project" value="InterPro"/>
</dbReference>
<dbReference type="SUPFAM" id="SSF82199">
    <property type="entry name" value="SET domain"/>
    <property type="match status" value="1"/>
</dbReference>
<comment type="catalytic activity">
    <reaction evidence="14">
        <text>N(6)-methyl-L-lysyl(4)-[histone H3] + S-adenosyl-L-methionine = N(6),N(6)-dimethyl-L-lysyl(4)-[histone H3] + S-adenosyl-L-homocysteine + H(+)</text>
        <dbReference type="Rhea" id="RHEA:60268"/>
        <dbReference type="Rhea" id="RHEA-COMP:15540"/>
        <dbReference type="Rhea" id="RHEA-COMP:15543"/>
        <dbReference type="ChEBI" id="CHEBI:15378"/>
        <dbReference type="ChEBI" id="CHEBI:57856"/>
        <dbReference type="ChEBI" id="CHEBI:59789"/>
        <dbReference type="ChEBI" id="CHEBI:61929"/>
        <dbReference type="ChEBI" id="CHEBI:61976"/>
    </reaction>
</comment>
<evidence type="ECO:0000256" key="8">
    <source>
        <dbReference type="ARBA" id="ARBA00022691"/>
    </source>
</evidence>
<feature type="compositionally biased region" description="Basic and acidic residues" evidence="17">
    <location>
        <begin position="704"/>
        <end position="715"/>
    </location>
</feature>
<evidence type="ECO:0000256" key="6">
    <source>
        <dbReference type="ARBA" id="ARBA00022603"/>
    </source>
</evidence>
<evidence type="ECO:0000256" key="10">
    <source>
        <dbReference type="ARBA" id="ARBA00023242"/>
    </source>
</evidence>
<evidence type="ECO:0000256" key="5">
    <source>
        <dbReference type="ARBA" id="ARBA00022454"/>
    </source>
</evidence>
<dbReference type="SMART" id="SM00508">
    <property type="entry name" value="PostSET"/>
    <property type="match status" value="1"/>
</dbReference>
<gene>
    <name evidence="20" type="ORF">TD95_000312</name>
</gene>
<feature type="compositionally biased region" description="Polar residues" evidence="17">
    <location>
        <begin position="74"/>
        <end position="108"/>
    </location>
</feature>
<keyword evidence="10 16" id="KW-0539">Nucleus</keyword>
<dbReference type="InterPro" id="IPR024636">
    <property type="entry name" value="SET_assoc"/>
</dbReference>
<dbReference type="SUPFAM" id="SSF54928">
    <property type="entry name" value="RNA-binding domain, RBD"/>
    <property type="match status" value="1"/>
</dbReference>
<feature type="compositionally biased region" description="Low complexity" evidence="17">
    <location>
        <begin position="40"/>
        <end position="56"/>
    </location>
</feature>
<evidence type="ECO:0000256" key="3">
    <source>
        <dbReference type="ARBA" id="ARBA00012182"/>
    </source>
</evidence>
<dbReference type="Pfam" id="PF11767">
    <property type="entry name" value="SET_assoc"/>
    <property type="match status" value="1"/>
</dbReference>
<evidence type="ECO:0000256" key="2">
    <source>
        <dbReference type="ARBA" id="ARBA00004286"/>
    </source>
</evidence>
<dbReference type="InterPro" id="IPR044570">
    <property type="entry name" value="Set1-like"/>
</dbReference>
<sequence length="1199" mass="133995">MTRPVATSYAQYFPAASREAKDRASERERMARKQSSPDIATTALDSSLASASSTLSGAFGPSPATFDRQDSPHSDSLTGSGSTVQSSSIAIETPLTTLDSPQPGQPSVDNKEPGAAYTSGQIYPTNSKSPPYSRSDNNMHNNSLPISQLAARAPARDTSRSVLGLRCIYDPNIDRSAQPKGSKRDPEPRFKKFGPDDDTPPPDPRLAKGGKLGYINVDFHLAKSRLRHAPYNLKPYPYDPRTSIGPGPPTQIVVSGFNPLMSFAKLCVLFAQFGDIDESSNKLHPEDGSYLGFATFRYRDSPPNPSRPLFVAAVDAARRAVRDANGRRIDNTHRIKVEFDADGKRSIKMMYDVEKKSQEKVAQMIAESVQNRESETPSRSQGQVLPASKGAARSIDSRQPPPKAAMVDSQVIASRFKDLPYIFIPHSAVPVMTTTIPHLRRRLKSFALDDIQLDRTGYYIIFEKSNYGRIEAERCHSQCNEAELFTYQMTMKLSVPPELLSHIGSYSSRHRRPATPELRERAAQKEKEEREKEKRDLEEDIEEEKRQRAKNFDPVSEAVQVIRRELLEHLIRHIRVKVATPAVLDFMDPANHAAKRSELNIELPDFRPSFIDESEGLSRSGTPNSRADPIERRTGKFDVSALPRIRKIKSAAQPTPSSRLSRKQTSRRGAIRSLHHRLTDYDSDSNSDDDLHVPNNDYLDTEDLDSRPRSRMSTDEDKDDNLGWNAAEEDSMTERSFAVDGPLSRKRKLEALGEAAIKRQRKLEDDAMDTDSVAPTDDGNFDIDTDTQSRAETPIPQVVVKAVAKKKAPPKPKKKTKKQLAEEAEAAKRLVEITISEPADKVKAEEPAAPEIKPVKEKQLKVLDPERYPSVPTSALDLSIDSILGDFSAFNKLGLGVADMPDVSRLMRKSAAPTELGNADLWLWTRDRIRHLNSTQSHSDGAAQIEGYYVPNPTGCARTEGYKKILNSEKSKYLPHHIKVQKAREERQARVSKDGREATASAAEVAKLAAEKLISQGNSRANRANNRRYVADLNDQKKTLGQDSDVFKFNQLKKRKKPVKFARSAIHNWGLYAMEKIPKDDMIIEYVGEEVRQQISEIREKRYLKSGIGSSYLFRIDDDTVIDATKKGGIARFINHSCMPNCTAKIIKVEGSKRIVIYALRDIALNEELTYDYKFEREIGALDRIPCLCGTAACKGFLN</sequence>
<feature type="region of interest" description="Disordered" evidence="17">
    <location>
        <begin position="365"/>
        <end position="404"/>
    </location>
</feature>
<evidence type="ECO:0000256" key="13">
    <source>
        <dbReference type="ARBA" id="ARBA00047571"/>
    </source>
</evidence>
<evidence type="ECO:0000256" key="11">
    <source>
        <dbReference type="ARBA" id="ARBA00044492"/>
    </source>
</evidence>
<keyword evidence="9 16" id="KW-0156">Chromatin regulator</keyword>
<dbReference type="GO" id="GO:0032259">
    <property type="term" value="P:methylation"/>
    <property type="evidence" value="ECO:0007669"/>
    <property type="project" value="UniProtKB-KW"/>
</dbReference>
<evidence type="ECO:0000256" key="16">
    <source>
        <dbReference type="PIRNR" id="PIRNR037104"/>
    </source>
</evidence>
<feature type="region of interest" description="Disordered" evidence="17">
    <location>
        <begin position="612"/>
        <end position="735"/>
    </location>
</feature>
<dbReference type="SMART" id="SM00317">
    <property type="entry name" value="SET"/>
    <property type="match status" value="1"/>
</dbReference>
<evidence type="ECO:0000256" key="9">
    <source>
        <dbReference type="ARBA" id="ARBA00022853"/>
    </source>
</evidence>
<evidence type="ECO:0000259" key="19">
    <source>
        <dbReference type="PROSITE" id="PS50868"/>
    </source>
</evidence>
<dbReference type="PROSITE" id="PS51572">
    <property type="entry name" value="SAM_MT43_1"/>
    <property type="match status" value="1"/>
</dbReference>
<dbReference type="GO" id="GO:0005694">
    <property type="term" value="C:chromosome"/>
    <property type="evidence" value="ECO:0007669"/>
    <property type="project" value="UniProtKB-SubCell"/>
</dbReference>
<feature type="compositionally biased region" description="Basic residues" evidence="17">
    <location>
        <begin position="660"/>
        <end position="676"/>
    </location>
</feature>
<comment type="subunit">
    <text evidence="16">Component of the COMPASS (Set1C) complex.</text>
</comment>
<dbReference type="Gene3D" id="3.30.70.330">
    <property type="match status" value="1"/>
</dbReference>
<dbReference type="GO" id="GO:0140999">
    <property type="term" value="F:histone H3K4 trimethyltransferase activity"/>
    <property type="evidence" value="ECO:0007669"/>
    <property type="project" value="UniProtKB-EC"/>
</dbReference>
<dbReference type="InterPro" id="IPR003616">
    <property type="entry name" value="Post-SET_dom"/>
</dbReference>
<evidence type="ECO:0000256" key="1">
    <source>
        <dbReference type="ARBA" id="ARBA00004123"/>
    </source>
</evidence>
<dbReference type="OrthoDB" id="308383at2759"/>
<feature type="region of interest" description="Disordered" evidence="17">
    <location>
        <begin position="172"/>
        <end position="210"/>
    </location>
</feature>
<dbReference type="SMART" id="SM01291">
    <property type="entry name" value="N-SET"/>
    <property type="match status" value="1"/>
</dbReference>
<dbReference type="EMBL" id="LAEV01002294">
    <property type="protein sequence ID" value="KKA26062.1"/>
    <property type="molecule type" value="Genomic_DNA"/>
</dbReference>
<feature type="compositionally biased region" description="Basic residues" evidence="17">
    <location>
        <begin position="803"/>
        <end position="818"/>
    </location>
</feature>
<comment type="subcellular location">
    <subcellularLocation>
        <location evidence="2">Chromosome</location>
    </subcellularLocation>
    <subcellularLocation>
        <location evidence="1 16">Nucleus</location>
    </subcellularLocation>
</comment>
<evidence type="ECO:0000256" key="7">
    <source>
        <dbReference type="ARBA" id="ARBA00022679"/>
    </source>
</evidence>
<evidence type="ECO:0000256" key="4">
    <source>
        <dbReference type="ARBA" id="ARBA00015839"/>
    </source>
</evidence>
<keyword evidence="8 16" id="KW-0949">S-adenosyl-L-methionine</keyword>
<comment type="caution">
    <text evidence="20">The sequence shown here is derived from an EMBL/GenBank/DDBJ whole genome shotgun (WGS) entry which is preliminary data.</text>
</comment>
<comment type="function">
    <text evidence="11">Catalytic component of the COMPASS (Set1C) complex that specifically mono-, di- and trimethylates histone H3 to form H3K4me1/2/3. Binds RNAs which might negatively affect its histone methyltransferase activity. COMPASS recognizes ubiquitinated H2B on one face of the nucleosome which stimulates the methylation of H3 on the opposing face.</text>
</comment>
<comment type="catalytic activity">
    <reaction evidence="13 16">
        <text>L-lysyl(4)-[histone H3] + 3 S-adenosyl-L-methionine = N(6),N(6),N(6)-trimethyl-L-lysyl(4)-[histone H3] + 3 S-adenosyl-L-homocysteine + 3 H(+)</text>
        <dbReference type="Rhea" id="RHEA:60260"/>
        <dbReference type="Rhea" id="RHEA-COMP:15537"/>
        <dbReference type="Rhea" id="RHEA-COMP:15547"/>
        <dbReference type="ChEBI" id="CHEBI:15378"/>
        <dbReference type="ChEBI" id="CHEBI:29969"/>
        <dbReference type="ChEBI" id="CHEBI:57856"/>
        <dbReference type="ChEBI" id="CHEBI:59789"/>
        <dbReference type="ChEBI" id="CHEBI:61961"/>
        <dbReference type="EC" id="2.1.1.354"/>
    </reaction>
</comment>
<dbReference type="PANTHER" id="PTHR45814">
    <property type="entry name" value="HISTONE-LYSINE N-METHYLTRANSFERASE SETD1"/>
    <property type="match status" value="1"/>
</dbReference>
<feature type="compositionally biased region" description="Basic and acidic residues" evidence="17">
    <location>
        <begin position="182"/>
        <end position="195"/>
    </location>
</feature>
<evidence type="ECO:0000256" key="14">
    <source>
        <dbReference type="ARBA" id="ARBA00047583"/>
    </source>
</evidence>
<feature type="compositionally biased region" description="Polar residues" evidence="17">
    <location>
        <begin position="118"/>
        <end position="142"/>
    </location>
</feature>
<feature type="region of interest" description="Disordered" evidence="17">
    <location>
        <begin position="763"/>
        <end position="782"/>
    </location>
</feature>
<keyword evidence="5 16" id="KW-0158">Chromosome</keyword>
<dbReference type="PIRSF" id="PIRSF037104">
    <property type="entry name" value="Histone_H3-K4_mtfrase_Set1_fun"/>
    <property type="match status" value="1"/>
</dbReference>
<dbReference type="Gene3D" id="2.170.270.10">
    <property type="entry name" value="SET domain"/>
    <property type="match status" value="1"/>
</dbReference>
<evidence type="ECO:0000256" key="17">
    <source>
        <dbReference type="SAM" id="MobiDB-lite"/>
    </source>
</evidence>
<dbReference type="InterPro" id="IPR046341">
    <property type="entry name" value="SET_dom_sf"/>
</dbReference>
<feature type="compositionally biased region" description="Basic and acidic residues" evidence="17">
    <location>
        <begin position="517"/>
        <end position="537"/>
    </location>
</feature>
<accession>A0A0F4Z6C4</accession>
<keyword evidence="6 16" id="KW-0489">Methyltransferase</keyword>
<name>A0A0F4Z6C4_9PEZI</name>
<feature type="domain" description="Post-SET" evidence="19">
    <location>
        <begin position="1183"/>
        <end position="1199"/>
    </location>
</feature>